<gene>
    <name evidence="2" type="primary">casA</name>
    <name evidence="2" type="synonym">cse1</name>
    <name evidence="2" type="ORF">ACI2L5_49495</name>
</gene>
<name>A0ABW8M3Z9_9ACTN</name>
<protein>
    <submittedName>
        <fullName evidence="2">Type I-E CRISPR-associated protein Cse1/CasA</fullName>
    </submittedName>
</protein>
<feature type="region of interest" description="Disordered" evidence="1">
    <location>
        <begin position="449"/>
        <end position="470"/>
    </location>
</feature>
<feature type="region of interest" description="Disordered" evidence="1">
    <location>
        <begin position="1"/>
        <end position="37"/>
    </location>
</feature>
<proteinExistence type="predicted"/>
<dbReference type="Proteomes" id="UP001620295">
    <property type="component" value="Unassembled WGS sequence"/>
</dbReference>
<dbReference type="RefSeq" id="WP_404749009.1">
    <property type="nucleotide sequence ID" value="NZ_JBJDQH010000033.1"/>
</dbReference>
<dbReference type="EMBL" id="JBJDQH010000033">
    <property type="protein sequence ID" value="MFK4272851.1"/>
    <property type="molecule type" value="Genomic_DNA"/>
</dbReference>
<accession>A0ABW8M3Z9</accession>
<comment type="caution">
    <text evidence="2">The sequence shown here is derived from an EMBL/GenBank/DDBJ whole genome shotgun (WGS) entry which is preliminary data.</text>
</comment>
<feature type="compositionally biased region" description="Pro residues" evidence="1">
    <location>
        <begin position="264"/>
        <end position="276"/>
    </location>
</feature>
<dbReference type="Pfam" id="PF09481">
    <property type="entry name" value="CRISPR_Cse1"/>
    <property type="match status" value="1"/>
</dbReference>
<evidence type="ECO:0000313" key="3">
    <source>
        <dbReference type="Proteomes" id="UP001620295"/>
    </source>
</evidence>
<reference evidence="2 3" key="1">
    <citation type="submission" date="2024-11" db="EMBL/GenBank/DDBJ databases">
        <title>The Natural Products Discovery Center: Release of the First 8490 Sequenced Strains for Exploring Actinobacteria Biosynthetic Diversity.</title>
        <authorList>
            <person name="Kalkreuter E."/>
            <person name="Kautsar S.A."/>
            <person name="Yang D."/>
            <person name="Bader C.D."/>
            <person name="Teijaro C.N."/>
            <person name="Fluegel L."/>
            <person name="Davis C.M."/>
            <person name="Simpson J.R."/>
            <person name="Lauterbach L."/>
            <person name="Steele A.D."/>
            <person name="Gui C."/>
            <person name="Meng S."/>
            <person name="Li G."/>
            <person name="Viehrig K."/>
            <person name="Ye F."/>
            <person name="Su P."/>
            <person name="Kiefer A.F."/>
            <person name="Nichols A."/>
            <person name="Cepeda A.J."/>
            <person name="Yan W."/>
            <person name="Fan B."/>
            <person name="Jiang Y."/>
            <person name="Adhikari A."/>
            <person name="Zheng C.-J."/>
            <person name="Schuster L."/>
            <person name="Cowan T.M."/>
            <person name="Smanski M.J."/>
            <person name="Chevrette M.G."/>
            <person name="De Carvalho L.P.S."/>
            <person name="Shen B."/>
        </authorList>
    </citation>
    <scope>NUCLEOTIDE SEQUENCE [LARGE SCALE GENOMIC DNA]</scope>
    <source>
        <strain evidence="2 3">NPDC020863</strain>
    </source>
</reference>
<sequence>MQRPNVLSTPDPPAPRAAARPALHGKETPPVPSPPAYPVDLRPCIPVHMAGQHQTLGLREVLIQAHRIDDLALPLPPAQSALLRLLTAITAELTGLDDANLSLEEWHERRTDLLTSGRGLKAQDIHDYCDAAALDLYDQRRPLLQDPRLAAQCTKTSGINKLVLGRPAGNNIAWLSPHTDTAPRPVPSDEAFWHLLIQHYYGAAGRCTTRSAGPHTSGRATAGPLRSTLSFHPQGATLLETLLLHQFPYRGGPQDSPDTCPWQEPEPPDPVNPPPPATWPKRLLTGRSRHAVLLVPNADGSAATDAYLTWATQHPAYPATDPYLIIDTHTRAKAEQRDTPRRADADRALWRDLDALLLAGDENSTQRRPTVFDTLNDLPAPVRARLRVRVCGFDQDGRTTNSIWYTAQTPPLWNWAEEHDPPTARRIAACRQAAEHLAALLRTHANTAWNETQNPATGGTPPAPRRGQRPSRWAREALALYWPRAEQAFWNLVNHNTDEASDPYPVFARTAADVLRQAARPDLARHQTAGPALARAVRALAAAAAPASRRKKAARHAQP</sequence>
<keyword evidence="3" id="KW-1185">Reference proteome</keyword>
<feature type="region of interest" description="Disordered" evidence="1">
    <location>
        <begin position="248"/>
        <end position="276"/>
    </location>
</feature>
<evidence type="ECO:0000313" key="2">
    <source>
        <dbReference type="EMBL" id="MFK4272851.1"/>
    </source>
</evidence>
<dbReference type="NCBIfam" id="TIGR02547">
    <property type="entry name" value="casA_cse1"/>
    <property type="match status" value="1"/>
</dbReference>
<dbReference type="InterPro" id="IPR013381">
    <property type="entry name" value="CRISPR-assoc_prot_Cse1"/>
</dbReference>
<organism evidence="2 3">
    <name type="scientific">Streptomyces milbemycinicus</name>
    <dbReference type="NCBI Taxonomy" id="476552"/>
    <lineage>
        <taxon>Bacteria</taxon>
        <taxon>Bacillati</taxon>
        <taxon>Actinomycetota</taxon>
        <taxon>Actinomycetes</taxon>
        <taxon>Kitasatosporales</taxon>
        <taxon>Streptomycetaceae</taxon>
        <taxon>Streptomyces</taxon>
    </lineage>
</organism>
<evidence type="ECO:0000256" key="1">
    <source>
        <dbReference type="SAM" id="MobiDB-lite"/>
    </source>
</evidence>